<dbReference type="STRING" id="1223545.GS4_05_01380"/>
<accession>M0QEB6</accession>
<feature type="transmembrane region" description="Helical" evidence="6">
    <location>
        <begin position="224"/>
        <end position="245"/>
    </location>
</feature>
<dbReference type="GO" id="GO:0016020">
    <property type="term" value="C:membrane"/>
    <property type="evidence" value="ECO:0007669"/>
    <property type="project" value="UniProtKB-SubCell"/>
</dbReference>
<feature type="transmembrane region" description="Helical" evidence="6">
    <location>
        <begin position="79"/>
        <end position="101"/>
    </location>
</feature>
<dbReference type="PANTHER" id="PTHR32322">
    <property type="entry name" value="INNER MEMBRANE TRANSPORTER"/>
    <property type="match status" value="1"/>
</dbReference>
<comment type="similarity">
    <text evidence="2">Belongs to the EamA transporter family.</text>
</comment>
<dbReference type="PANTHER" id="PTHR32322:SF2">
    <property type="entry name" value="EAMA DOMAIN-CONTAINING PROTEIN"/>
    <property type="match status" value="1"/>
</dbReference>
<evidence type="ECO:0000256" key="6">
    <source>
        <dbReference type="SAM" id="Phobius"/>
    </source>
</evidence>
<dbReference type="SUPFAM" id="SSF103481">
    <property type="entry name" value="Multidrug resistance efflux transporter EmrE"/>
    <property type="match status" value="2"/>
</dbReference>
<evidence type="ECO:0000256" key="2">
    <source>
        <dbReference type="ARBA" id="ARBA00007362"/>
    </source>
</evidence>
<feature type="transmembrane region" description="Helical" evidence="6">
    <location>
        <begin position="107"/>
        <end position="130"/>
    </location>
</feature>
<keyword evidence="9" id="KW-1185">Reference proteome</keyword>
<feature type="transmembrane region" description="Helical" evidence="6">
    <location>
        <begin position="257"/>
        <end position="274"/>
    </location>
</feature>
<proteinExistence type="inferred from homology"/>
<sequence>MESAARWGQSQIMPTDRPLPLRLAVPTVLLFAAGYPIGAATVAVMSPFLVILLRFALSAILLWGVIAARRTPLPNRRQVGHAVIAGVLTQGVQFLGVYWGLAHGISAGLAALVIALNPVLTATLVATVLGQRESRRGMLALGLATLAVLLACAPKVIADHRVGPGVIAVIIAMIGLSAGGVYQSRKCQGIDVWVLTAIGVTASTPLAGALAMTAPMTVTDVPRAIVLLAVMVVVSSAVGTTLYAACIKHSGPRASSLLFAVIPAVTGVMAWAVLGERLTWFTVAGLVIGAAACLVQARSMSGRVGAVRGGSGRGESEHAARPRDRLFARRRFDNATSVEVAGTR</sequence>
<reference evidence="8 9" key="1">
    <citation type="submission" date="2013-01" db="EMBL/GenBank/DDBJ databases">
        <title>Whole genome shotgun sequence of Gordonia soli NBRC 108243.</title>
        <authorList>
            <person name="Isaki-Nakamura S."/>
            <person name="Hosoyama A."/>
            <person name="Tsuchikane K."/>
            <person name="Ando Y."/>
            <person name="Baba S."/>
            <person name="Ohji S."/>
            <person name="Hamada M."/>
            <person name="Tamura T."/>
            <person name="Yamazoe A."/>
            <person name="Yamazaki S."/>
            <person name="Fujita N."/>
        </authorList>
    </citation>
    <scope>NUCLEOTIDE SEQUENCE [LARGE SCALE GENOMIC DNA]</scope>
    <source>
        <strain evidence="8 9">NBRC 108243</strain>
    </source>
</reference>
<dbReference type="InterPro" id="IPR000620">
    <property type="entry name" value="EamA_dom"/>
</dbReference>
<feature type="transmembrane region" description="Helical" evidence="6">
    <location>
        <begin position="48"/>
        <end position="67"/>
    </location>
</feature>
<evidence type="ECO:0000313" key="9">
    <source>
        <dbReference type="Proteomes" id="UP000011666"/>
    </source>
</evidence>
<keyword evidence="4 6" id="KW-1133">Transmembrane helix</keyword>
<organism evidence="8 9">
    <name type="scientific">Gordonia soli NBRC 108243</name>
    <dbReference type="NCBI Taxonomy" id="1223545"/>
    <lineage>
        <taxon>Bacteria</taxon>
        <taxon>Bacillati</taxon>
        <taxon>Actinomycetota</taxon>
        <taxon>Actinomycetes</taxon>
        <taxon>Mycobacteriales</taxon>
        <taxon>Gordoniaceae</taxon>
        <taxon>Gordonia</taxon>
    </lineage>
</organism>
<gene>
    <name evidence="8" type="ORF">GS4_05_01380</name>
</gene>
<evidence type="ECO:0000256" key="3">
    <source>
        <dbReference type="ARBA" id="ARBA00022692"/>
    </source>
</evidence>
<feature type="domain" description="EamA" evidence="7">
    <location>
        <begin position="25"/>
        <end position="151"/>
    </location>
</feature>
<dbReference type="EMBL" id="BANX01000005">
    <property type="protein sequence ID" value="GAC66928.1"/>
    <property type="molecule type" value="Genomic_DNA"/>
</dbReference>
<evidence type="ECO:0000256" key="4">
    <source>
        <dbReference type="ARBA" id="ARBA00022989"/>
    </source>
</evidence>
<dbReference type="AlphaFoldDB" id="M0QEB6"/>
<feature type="domain" description="EamA" evidence="7">
    <location>
        <begin position="164"/>
        <end position="295"/>
    </location>
</feature>
<protein>
    <submittedName>
        <fullName evidence="8">Putative amino acid efflux protein</fullName>
    </submittedName>
</protein>
<feature type="transmembrane region" description="Helical" evidence="6">
    <location>
        <begin position="163"/>
        <end position="181"/>
    </location>
</feature>
<dbReference type="InterPro" id="IPR037185">
    <property type="entry name" value="EmrE-like"/>
</dbReference>
<evidence type="ECO:0000313" key="8">
    <source>
        <dbReference type="EMBL" id="GAC66928.1"/>
    </source>
</evidence>
<feature type="transmembrane region" description="Helical" evidence="6">
    <location>
        <begin position="280"/>
        <end position="297"/>
    </location>
</feature>
<keyword evidence="3 6" id="KW-0812">Transmembrane</keyword>
<comment type="caution">
    <text evidence="8">The sequence shown here is derived from an EMBL/GenBank/DDBJ whole genome shotgun (WGS) entry which is preliminary data.</text>
</comment>
<dbReference type="Pfam" id="PF00892">
    <property type="entry name" value="EamA"/>
    <property type="match status" value="2"/>
</dbReference>
<dbReference type="Proteomes" id="UP000011666">
    <property type="component" value="Unassembled WGS sequence"/>
</dbReference>
<evidence type="ECO:0000256" key="1">
    <source>
        <dbReference type="ARBA" id="ARBA00004141"/>
    </source>
</evidence>
<name>M0QEB6_9ACTN</name>
<feature type="transmembrane region" description="Helical" evidence="6">
    <location>
        <begin position="193"/>
        <end position="212"/>
    </location>
</feature>
<feature type="transmembrane region" description="Helical" evidence="6">
    <location>
        <begin position="137"/>
        <end position="157"/>
    </location>
</feature>
<feature type="transmembrane region" description="Helical" evidence="6">
    <location>
        <begin position="21"/>
        <end position="42"/>
    </location>
</feature>
<evidence type="ECO:0000259" key="7">
    <source>
        <dbReference type="Pfam" id="PF00892"/>
    </source>
</evidence>
<dbReference type="InterPro" id="IPR050638">
    <property type="entry name" value="AA-Vitamin_Transporters"/>
</dbReference>
<keyword evidence="5 6" id="KW-0472">Membrane</keyword>
<comment type="subcellular location">
    <subcellularLocation>
        <location evidence="1">Membrane</location>
        <topology evidence="1">Multi-pass membrane protein</topology>
    </subcellularLocation>
</comment>
<evidence type="ECO:0000256" key="5">
    <source>
        <dbReference type="ARBA" id="ARBA00023136"/>
    </source>
</evidence>
<dbReference type="eggNOG" id="COG0697">
    <property type="taxonomic scope" value="Bacteria"/>
</dbReference>